<feature type="compositionally biased region" description="Basic and acidic residues" evidence="1">
    <location>
        <begin position="246"/>
        <end position="263"/>
    </location>
</feature>
<feature type="compositionally biased region" description="Polar residues" evidence="1">
    <location>
        <begin position="499"/>
        <end position="511"/>
    </location>
</feature>
<feature type="region of interest" description="Disordered" evidence="1">
    <location>
        <begin position="486"/>
        <end position="567"/>
    </location>
</feature>
<accession>A0A5B7AD51</accession>
<feature type="compositionally biased region" description="Polar residues" evidence="1">
    <location>
        <begin position="537"/>
        <end position="563"/>
    </location>
</feature>
<proteinExistence type="predicted"/>
<sequence length="921" mass="101647">MPPAIQSNNEYLEPIKAMGYNLELKRSSRQQQTSKVVKEKIVSPRANRSLKFQDKRKVESLSGQSNLDRHHEVRKSASDRKSSGNHQKWIGRKANKDDELVKHMSNLPGYLQRVERGKNLQEKALNFGVLDWAHLEKWKYNRKHILPRGEANASSSCSNSSFMASGSSSLSSTVQGKNLAPKRKQSPLQSTHLKSSYEGLSLSVKQSRGNFIQLQDFETASKSTLDLQRNLCRTDKPSGRNYSIESDQKMASEKDTSSSDLRKHGVRLAPKDMMSALNGETKPRVEELQASEFDLEQFPGKPKSIILLLPKHSHKKGCSEVFQLSESRTLFDGKLTEANWKCLPDDFSCEEVHPAELCSEIPHSCPLPVRVETNTVSDMGPHSLISSRGMELPPGASHVCPCSNESPTILSEGKSVDEKNSSMKPSNTDAIEISRRLGQETAEPAAAKGRQTSPNRLFSFSLGRMGKSFSFKESSSIPRSSFSYATVKSGPVRPEASNCLDNSNGNKPNTHSRTRSSPSPLRRLLDPVLKPKAANPPLSSETVQPLKENLNSSTSKPINSSESLQDKKHEASTVEAFLQLAIKNGLPFFNLVVDNKSDILAATMKKLTTSGKDESSWIYSFYSVHEIKKKSGSWINQGHKRRGCGFGYNIIGQMKVSSSHFPDLIVQNSKDQFAVRECVLYSVDLRQVDQETPEFMPKRELAAIIIKNPSENSNDDGEQSNKGVDLTGKGITGCLQEDRNSCNKGKNENSSSTIVILPGGIHSLPNKGAPSPLINRWKTGGSCDCGGWDVGCKLRILTNQDQSCKHSGPSMPCSAPDRLDLFAEGGAQENRPIFSLAPFKKGIYSVEFKTSMSLLQAFSICIAFISGQKSFISEVNNLYEAKLFQESAFTGCDRLKTPTIVQREMPAKYVPSPPPSPVGRV</sequence>
<evidence type="ECO:0000256" key="1">
    <source>
        <dbReference type="SAM" id="MobiDB-lite"/>
    </source>
</evidence>
<feature type="compositionally biased region" description="Low complexity" evidence="1">
    <location>
        <begin position="154"/>
        <end position="172"/>
    </location>
</feature>
<organism evidence="2">
    <name type="scientific">Davidia involucrata</name>
    <name type="common">Dove tree</name>
    <dbReference type="NCBI Taxonomy" id="16924"/>
    <lineage>
        <taxon>Eukaryota</taxon>
        <taxon>Viridiplantae</taxon>
        <taxon>Streptophyta</taxon>
        <taxon>Embryophyta</taxon>
        <taxon>Tracheophyta</taxon>
        <taxon>Spermatophyta</taxon>
        <taxon>Magnoliopsida</taxon>
        <taxon>eudicotyledons</taxon>
        <taxon>Gunneridae</taxon>
        <taxon>Pentapetalae</taxon>
        <taxon>asterids</taxon>
        <taxon>Cornales</taxon>
        <taxon>Nyssaceae</taxon>
        <taxon>Davidia</taxon>
    </lineage>
</organism>
<feature type="region of interest" description="Disordered" evidence="1">
    <location>
        <begin position="236"/>
        <end position="267"/>
    </location>
</feature>
<name>A0A5B7AD51_DAVIN</name>
<dbReference type="EMBL" id="GHES01023695">
    <property type="protein sequence ID" value="MPA54254.1"/>
    <property type="molecule type" value="Transcribed_RNA"/>
</dbReference>
<dbReference type="AlphaFoldDB" id="A0A5B7AD51"/>
<feature type="compositionally biased region" description="Low complexity" evidence="1">
    <location>
        <begin position="515"/>
        <end position="528"/>
    </location>
</feature>
<dbReference type="PANTHER" id="PTHR31390:SF12">
    <property type="entry name" value="PUTATIVE (DUF3527)-RELATED"/>
    <property type="match status" value="1"/>
</dbReference>
<feature type="compositionally biased region" description="Basic and acidic residues" evidence="1">
    <location>
        <begin position="67"/>
        <end position="82"/>
    </location>
</feature>
<reference evidence="2" key="1">
    <citation type="submission" date="2019-08" db="EMBL/GenBank/DDBJ databases">
        <title>Reference gene set and small RNA set construction with multiple tissues from Davidia involucrata Baill.</title>
        <authorList>
            <person name="Yang H."/>
            <person name="Zhou C."/>
            <person name="Li G."/>
            <person name="Wang J."/>
            <person name="Gao P."/>
            <person name="Wang M."/>
            <person name="Wang R."/>
            <person name="Zhao Y."/>
        </authorList>
    </citation>
    <scope>NUCLEOTIDE SEQUENCE</scope>
    <source>
        <tissue evidence="2">Mixed with DoveR01_LX</tissue>
    </source>
</reference>
<dbReference type="InterPro" id="IPR021916">
    <property type="entry name" value="DUF3527"/>
</dbReference>
<feature type="region of interest" description="Disordered" evidence="1">
    <location>
        <begin position="24"/>
        <end position="97"/>
    </location>
</feature>
<feature type="region of interest" description="Disordered" evidence="1">
    <location>
        <begin position="150"/>
        <end position="192"/>
    </location>
</feature>
<gene>
    <name evidence="2" type="ORF">Din_023695</name>
</gene>
<dbReference type="Pfam" id="PF12043">
    <property type="entry name" value="DUF3527"/>
    <property type="match status" value="2"/>
</dbReference>
<dbReference type="PANTHER" id="PTHR31390">
    <property type="entry name" value="EXPRESSED PROTEIN"/>
    <property type="match status" value="1"/>
</dbReference>
<evidence type="ECO:0000313" key="2">
    <source>
        <dbReference type="EMBL" id="MPA54254.1"/>
    </source>
</evidence>
<evidence type="ECO:0008006" key="3">
    <source>
        <dbReference type="Google" id="ProtNLM"/>
    </source>
</evidence>
<protein>
    <recommendedName>
        <fullName evidence="3">DUF3527 domain-containing protein</fullName>
    </recommendedName>
</protein>